<comment type="similarity">
    <text evidence="1">Belongs to the MTFP1 family.</text>
</comment>
<dbReference type="Pfam" id="PF10558">
    <property type="entry name" value="MTP18"/>
    <property type="match status" value="1"/>
</dbReference>
<dbReference type="PANTHER" id="PTHR11001:SF2">
    <property type="entry name" value="MITOCHONDRIAL FISSION PROCESS PROTEIN 1"/>
    <property type="match status" value="1"/>
</dbReference>
<name>A0A4Y9XWR8_9AGAM</name>
<protein>
    <recommendedName>
        <fullName evidence="2">Mitochondrial fission process protein 1</fullName>
    </recommendedName>
    <alternativeName>
        <fullName evidence="3">Mitochondrial 18 kDa protein</fullName>
    </alternativeName>
</protein>
<accession>A0A4Y9XWR8</accession>
<dbReference type="AlphaFoldDB" id="A0A4Y9XWR8"/>
<evidence type="ECO:0000313" key="4">
    <source>
        <dbReference type="EMBL" id="TFY54550.1"/>
    </source>
</evidence>
<dbReference type="PANTHER" id="PTHR11001">
    <property type="entry name" value="MITOCHONDRIAL FISSION PROCESS PROTEIN 1"/>
    <property type="match status" value="1"/>
</dbReference>
<sequence>MSVQPVKDRATDVANDLADKNVDSTDSELRYMAYGARLRTALRAGHRYLAYTSDIGEAFRPVVNPLIVRAAYGISWLYLAGDVGYESYKAHRRGPTPLEAAHFSEGTRVGMVAVKRAIFQSAASMAFPALTIHTAVKQAKKVFDNSKNLRLRSWGPTVTGLAIVPALPYIFDHPVEVATDRAFEWIEEKIADRQDSSKNAS</sequence>
<evidence type="ECO:0000256" key="1">
    <source>
        <dbReference type="ARBA" id="ARBA00009224"/>
    </source>
</evidence>
<dbReference type="GO" id="GO:0000266">
    <property type="term" value="P:mitochondrial fission"/>
    <property type="evidence" value="ECO:0007669"/>
    <property type="project" value="TreeGrafter"/>
</dbReference>
<evidence type="ECO:0000313" key="5">
    <source>
        <dbReference type="Proteomes" id="UP000298327"/>
    </source>
</evidence>
<comment type="caution">
    <text evidence="4">The sequence shown here is derived from an EMBL/GenBank/DDBJ whole genome shotgun (WGS) entry which is preliminary data.</text>
</comment>
<organism evidence="4 5">
    <name type="scientific">Dentipellis fragilis</name>
    <dbReference type="NCBI Taxonomy" id="205917"/>
    <lineage>
        <taxon>Eukaryota</taxon>
        <taxon>Fungi</taxon>
        <taxon>Dikarya</taxon>
        <taxon>Basidiomycota</taxon>
        <taxon>Agaricomycotina</taxon>
        <taxon>Agaricomycetes</taxon>
        <taxon>Russulales</taxon>
        <taxon>Hericiaceae</taxon>
        <taxon>Dentipellis</taxon>
    </lineage>
</organism>
<evidence type="ECO:0000256" key="2">
    <source>
        <dbReference type="ARBA" id="ARBA00017835"/>
    </source>
</evidence>
<dbReference type="InterPro" id="IPR019560">
    <property type="entry name" value="Mitochondrial_18_kDa_protein"/>
</dbReference>
<dbReference type="OrthoDB" id="424969at2759"/>
<dbReference type="GO" id="GO:0005739">
    <property type="term" value="C:mitochondrion"/>
    <property type="evidence" value="ECO:0007669"/>
    <property type="project" value="TreeGrafter"/>
</dbReference>
<evidence type="ECO:0000256" key="3">
    <source>
        <dbReference type="ARBA" id="ARBA00029631"/>
    </source>
</evidence>
<dbReference type="Proteomes" id="UP000298327">
    <property type="component" value="Unassembled WGS sequence"/>
</dbReference>
<reference evidence="4 5" key="1">
    <citation type="submission" date="2019-02" db="EMBL/GenBank/DDBJ databases">
        <title>Genome sequencing of the rare red list fungi Dentipellis fragilis.</title>
        <authorList>
            <person name="Buettner E."/>
            <person name="Kellner H."/>
        </authorList>
    </citation>
    <scope>NUCLEOTIDE SEQUENCE [LARGE SCALE GENOMIC DNA]</scope>
    <source>
        <strain evidence="4 5">DSM 105465</strain>
    </source>
</reference>
<proteinExistence type="inferred from homology"/>
<dbReference type="EMBL" id="SEOQ01001014">
    <property type="protein sequence ID" value="TFY54550.1"/>
    <property type="molecule type" value="Genomic_DNA"/>
</dbReference>
<gene>
    <name evidence="4" type="ORF">EVG20_g9659</name>
</gene>
<keyword evidence="5" id="KW-1185">Reference proteome</keyword>